<dbReference type="STRING" id="304371.MCP_0039"/>
<dbReference type="PIRSF" id="PIRSF000077">
    <property type="entry name" value="Thioredoxin"/>
    <property type="match status" value="1"/>
</dbReference>
<dbReference type="InterPro" id="IPR005746">
    <property type="entry name" value="Thioredoxin"/>
</dbReference>
<dbReference type="PATRIC" id="fig|304371.9.peg.42"/>
<dbReference type="Proteomes" id="UP000001882">
    <property type="component" value="Chromosome"/>
</dbReference>
<dbReference type="KEGG" id="mpd:MCP_0039"/>
<keyword evidence="3 6" id="KW-1015">Disulfide bond</keyword>
<feature type="site" description="Deprotonates C-terminal active site Cys" evidence="5">
    <location>
        <position position="29"/>
    </location>
</feature>
<dbReference type="GO" id="GO:0005737">
    <property type="term" value="C:cytoplasm"/>
    <property type="evidence" value="ECO:0007669"/>
    <property type="project" value="TreeGrafter"/>
</dbReference>
<reference evidence="9" key="3">
    <citation type="journal article" date="2011" name="PLoS ONE">
        <title>Genome sequence of a mesophilic hydrogenotrophic methanogen Methanocella paludicola, the first cultivated representative of the order Methanocellales.</title>
        <authorList>
            <person name="Sakai S."/>
            <person name="Takaki Y."/>
            <person name="Shimamura S."/>
            <person name="Sekine M."/>
            <person name="Tajima T."/>
            <person name="Kosugi H."/>
            <person name="Ichikawa N."/>
            <person name="Tasumi E."/>
            <person name="Hiraki A.T."/>
            <person name="Shimizu A."/>
            <person name="Kato Y."/>
            <person name="Nishiko R."/>
            <person name="Mori K."/>
            <person name="Fujita N."/>
            <person name="Imachi H."/>
            <person name="Takai K."/>
        </authorList>
    </citation>
    <scope>NUCLEOTIDE SEQUENCE [LARGE SCALE GENOMIC DNA]</scope>
    <source>
        <strain evidence="9">DSM 17711 / JCM 13418 / NBRC 101707 / SANAE</strain>
    </source>
</reference>
<dbReference type="PROSITE" id="PS51352">
    <property type="entry name" value="THIOREDOXIN_2"/>
    <property type="match status" value="1"/>
</dbReference>
<dbReference type="Gene3D" id="3.40.30.10">
    <property type="entry name" value="Glutaredoxin"/>
    <property type="match status" value="1"/>
</dbReference>
<dbReference type="GeneID" id="8680208"/>
<reference evidence="8 9" key="2">
    <citation type="journal article" date="2008" name="Int. J. Syst. Evol. Microbiol.">
        <title>Methanocella paludicola gen. nov., sp. nov., a methane-producing archaeon, the first isolate of the lineage 'Rice Cluster I', and proposal of the new archaeal order Methanocellales ord. nov.</title>
        <authorList>
            <person name="Sakai S."/>
            <person name="Imachi H."/>
            <person name="Hanada S."/>
            <person name="Ohashi A."/>
            <person name="Harada H."/>
            <person name="Kamagata Y."/>
        </authorList>
    </citation>
    <scope>NUCLEOTIDE SEQUENCE [LARGE SCALE GENOMIC DNA]</scope>
    <source>
        <strain evidence="9">DSM 17711 / JCM 13418 / NBRC 101707 / SANAE</strain>
    </source>
</reference>
<feature type="disulfide bond" description="Redox-active" evidence="6">
    <location>
        <begin position="35"/>
        <end position="38"/>
    </location>
</feature>
<evidence type="ECO:0000313" key="8">
    <source>
        <dbReference type="EMBL" id="BAI60111.1"/>
    </source>
</evidence>
<dbReference type="InterPro" id="IPR013766">
    <property type="entry name" value="Thioredoxin_domain"/>
</dbReference>
<keyword evidence="2" id="KW-0249">Electron transport</keyword>
<evidence type="ECO:0000259" key="7">
    <source>
        <dbReference type="PROSITE" id="PS51352"/>
    </source>
</evidence>
<dbReference type="SUPFAM" id="SSF52833">
    <property type="entry name" value="Thioredoxin-like"/>
    <property type="match status" value="1"/>
</dbReference>
<dbReference type="CDD" id="cd02947">
    <property type="entry name" value="TRX_family"/>
    <property type="match status" value="1"/>
</dbReference>
<dbReference type="InterPro" id="IPR017937">
    <property type="entry name" value="Thioredoxin_CS"/>
</dbReference>
<dbReference type="PROSITE" id="PS00194">
    <property type="entry name" value="THIOREDOXIN_1"/>
    <property type="match status" value="1"/>
</dbReference>
<feature type="active site" description="Nucleophile" evidence="5">
    <location>
        <position position="35"/>
    </location>
</feature>
<evidence type="ECO:0000313" key="9">
    <source>
        <dbReference type="Proteomes" id="UP000001882"/>
    </source>
</evidence>
<evidence type="ECO:0000256" key="2">
    <source>
        <dbReference type="ARBA" id="ARBA00022982"/>
    </source>
</evidence>
<dbReference type="RefSeq" id="WP_012898791.1">
    <property type="nucleotide sequence ID" value="NC_013665.1"/>
</dbReference>
<feature type="domain" description="Thioredoxin" evidence="7">
    <location>
        <begin position="1"/>
        <end position="111"/>
    </location>
</feature>
<accession>D1YUI9</accession>
<evidence type="ECO:0000256" key="6">
    <source>
        <dbReference type="PIRSR" id="PIRSR000077-4"/>
    </source>
</evidence>
<evidence type="ECO:0000256" key="4">
    <source>
        <dbReference type="ARBA" id="ARBA00023284"/>
    </source>
</evidence>
<proteinExistence type="predicted"/>
<keyword evidence="9" id="KW-1185">Reference proteome</keyword>
<protein>
    <submittedName>
        <fullName evidence="8">Thioredoxin</fullName>
    </submittedName>
</protein>
<dbReference type="NCBIfam" id="TIGR01068">
    <property type="entry name" value="thioredoxin"/>
    <property type="match status" value="1"/>
</dbReference>
<dbReference type="eggNOG" id="arCOG01972">
    <property type="taxonomic scope" value="Archaea"/>
</dbReference>
<dbReference type="FunFam" id="3.40.30.10:FF:000001">
    <property type="entry name" value="Thioredoxin"/>
    <property type="match status" value="1"/>
</dbReference>
<sequence>MAETTQFVKEVNDAGFDEAVKSNRVALVDCWAPWCGPCRILAPTIEALAKDYGDKVKFFKLNTDENPRVTTQFRIRSIPTLFIFVDGKLADTIIGAVPRQYIEGKLKALLPQ</sequence>
<evidence type="ECO:0000256" key="5">
    <source>
        <dbReference type="PIRSR" id="PIRSR000077-1"/>
    </source>
</evidence>
<evidence type="ECO:0000256" key="3">
    <source>
        <dbReference type="ARBA" id="ARBA00023157"/>
    </source>
</evidence>
<dbReference type="EMBL" id="AP011532">
    <property type="protein sequence ID" value="BAI60111.1"/>
    <property type="molecule type" value="Genomic_DNA"/>
</dbReference>
<dbReference type="InParanoid" id="D1YUI9"/>
<feature type="site" description="Contributes to redox potential value" evidence="5">
    <location>
        <position position="37"/>
    </location>
</feature>
<reference evidence="8 9" key="1">
    <citation type="journal article" date="2007" name="Appl. Environ. Microbiol.">
        <title>Isolation of key methanogens for global methane emission from rice paddy fields: a novel isolate affiliated with the clone cluster rice cluster I.</title>
        <authorList>
            <person name="Sakai S."/>
            <person name="Imachi H."/>
            <person name="Sekiguchi Y."/>
            <person name="Ohashi A."/>
            <person name="Harada H."/>
            <person name="Kamagata Y."/>
        </authorList>
    </citation>
    <scope>NUCLEOTIDE SEQUENCE [LARGE SCALE GENOMIC DNA]</scope>
    <source>
        <strain evidence="9">DSM 17711 / JCM 13418 / NBRC 101707 / SANAE</strain>
    </source>
</reference>
<dbReference type="InterPro" id="IPR036249">
    <property type="entry name" value="Thioredoxin-like_sf"/>
</dbReference>
<dbReference type="Pfam" id="PF00085">
    <property type="entry name" value="Thioredoxin"/>
    <property type="match status" value="1"/>
</dbReference>
<organism evidence="8 9">
    <name type="scientific">Methanocella paludicola (strain DSM 17711 / JCM 13418 / NBRC 101707 / SANAE)</name>
    <dbReference type="NCBI Taxonomy" id="304371"/>
    <lineage>
        <taxon>Archaea</taxon>
        <taxon>Methanobacteriati</taxon>
        <taxon>Methanobacteriota</taxon>
        <taxon>Stenosarchaea group</taxon>
        <taxon>Methanomicrobia</taxon>
        <taxon>Methanocellales</taxon>
        <taxon>Methanocellaceae</taxon>
        <taxon>Methanocella</taxon>
    </lineage>
</organism>
<dbReference type="PRINTS" id="PR00421">
    <property type="entry name" value="THIOREDOXIN"/>
</dbReference>
<keyword evidence="4 6" id="KW-0676">Redox-active center</keyword>
<dbReference type="GO" id="GO:0015035">
    <property type="term" value="F:protein-disulfide reductase activity"/>
    <property type="evidence" value="ECO:0007669"/>
    <property type="project" value="InterPro"/>
</dbReference>
<dbReference type="OrthoDB" id="35385at2157"/>
<keyword evidence="1" id="KW-0813">Transport</keyword>
<feature type="site" description="Contributes to redox potential value" evidence="5">
    <location>
        <position position="36"/>
    </location>
</feature>
<dbReference type="AlphaFoldDB" id="D1YUI9"/>
<dbReference type="PANTHER" id="PTHR45663">
    <property type="entry name" value="GEO12009P1"/>
    <property type="match status" value="1"/>
</dbReference>
<evidence type="ECO:0000256" key="1">
    <source>
        <dbReference type="ARBA" id="ARBA00022448"/>
    </source>
</evidence>
<dbReference type="PANTHER" id="PTHR45663:SF11">
    <property type="entry name" value="GEO12009P1"/>
    <property type="match status" value="1"/>
</dbReference>
<name>D1YUI9_METPS</name>
<feature type="active site" description="Nucleophile" evidence="5">
    <location>
        <position position="38"/>
    </location>
</feature>
<gene>
    <name evidence="8" type="primary">trxA</name>
    <name evidence="8" type="ordered locus">MCP_0039</name>
</gene>